<reference evidence="7" key="1">
    <citation type="submission" date="2021-06" db="EMBL/GenBank/DDBJ databases">
        <authorList>
            <person name="Hodson N. C."/>
            <person name="Mongue J. A."/>
            <person name="Jaron S. K."/>
        </authorList>
    </citation>
    <scope>NUCLEOTIDE SEQUENCE</scope>
</reference>
<dbReference type="InterPro" id="IPR037962">
    <property type="entry name" value="Neuralized"/>
</dbReference>
<evidence type="ECO:0000256" key="3">
    <source>
        <dbReference type="PROSITE-ProRule" id="PRU00175"/>
    </source>
</evidence>
<organism evidence="7 8">
    <name type="scientific">Allacma fusca</name>
    <dbReference type="NCBI Taxonomy" id="39272"/>
    <lineage>
        <taxon>Eukaryota</taxon>
        <taxon>Metazoa</taxon>
        <taxon>Ecdysozoa</taxon>
        <taxon>Arthropoda</taxon>
        <taxon>Hexapoda</taxon>
        <taxon>Collembola</taxon>
        <taxon>Symphypleona</taxon>
        <taxon>Sminthuridae</taxon>
        <taxon>Allacma</taxon>
    </lineage>
</organism>
<dbReference type="SMART" id="SM00588">
    <property type="entry name" value="NEUZ"/>
    <property type="match status" value="1"/>
</dbReference>
<feature type="region of interest" description="Disordered" evidence="4">
    <location>
        <begin position="195"/>
        <end position="216"/>
    </location>
</feature>
<dbReference type="PANTHER" id="PTHR12429">
    <property type="entry name" value="NEURALIZED"/>
    <property type="match status" value="1"/>
</dbReference>
<keyword evidence="2" id="KW-0862">Zinc</keyword>
<gene>
    <name evidence="7" type="ORF">AFUS01_LOCUS20844</name>
</gene>
<dbReference type="EMBL" id="CAJVCH010229041">
    <property type="protein sequence ID" value="CAG7732322.1"/>
    <property type="molecule type" value="Genomic_DNA"/>
</dbReference>
<evidence type="ECO:0000313" key="7">
    <source>
        <dbReference type="EMBL" id="CAG7732322.1"/>
    </source>
</evidence>
<name>A0A8J2KA70_9HEXA</name>
<evidence type="ECO:0000259" key="6">
    <source>
        <dbReference type="PROSITE" id="PS51065"/>
    </source>
</evidence>
<dbReference type="AlphaFoldDB" id="A0A8J2KA70"/>
<dbReference type="InterPro" id="IPR006573">
    <property type="entry name" value="NHR_dom"/>
</dbReference>
<keyword evidence="1 3" id="KW-0863">Zinc-finger</keyword>
<accession>A0A8J2KA70</accession>
<dbReference type="GO" id="GO:0061630">
    <property type="term" value="F:ubiquitin protein ligase activity"/>
    <property type="evidence" value="ECO:0007669"/>
    <property type="project" value="TreeGrafter"/>
</dbReference>
<evidence type="ECO:0000313" key="8">
    <source>
        <dbReference type="Proteomes" id="UP000708208"/>
    </source>
</evidence>
<keyword evidence="1 3" id="KW-0479">Metal-binding</keyword>
<dbReference type="PROSITE" id="PS51065">
    <property type="entry name" value="NHR"/>
    <property type="match status" value="1"/>
</dbReference>
<sequence length="330" mass="37878">MEAVKNIFDRFFKIFGVGFLNRLIVKPHPSLRFHRRYGKNIKLDDTRSVALRGGDYQHGIVFSHRPVELNEFICLKIVQTNDQWNGPLCFGFTDIDPALLRSEELERARVIYHRYFRRFWFHGLYINDCKYLAFAINESGEVTFRTDSHEEIVIPQDVTNLNPNLPLWAVVDIYGSVSSVQLVYHPMMMRRNSFDSSQDLDSSTSELDSVTSDDYPTPINRRATTPQYFTFDIAVPYPVSSGFNSPSGYSSPLSSPFDLASPSMYTSPGVDVRGNCVICLDQQVNTAYVDCGHLCICYECAGKLWEHQECEAHRSCPVCRRPARSYLRIY</sequence>
<proteinExistence type="predicted"/>
<protein>
    <recommendedName>
        <fullName evidence="9">RING-type domain-containing protein</fullName>
    </recommendedName>
</protein>
<dbReference type="PROSITE" id="PS50089">
    <property type="entry name" value="ZF_RING_2"/>
    <property type="match status" value="1"/>
</dbReference>
<dbReference type="GO" id="GO:0008270">
    <property type="term" value="F:zinc ion binding"/>
    <property type="evidence" value="ECO:0007669"/>
    <property type="project" value="UniProtKB-KW"/>
</dbReference>
<evidence type="ECO:0000256" key="1">
    <source>
        <dbReference type="ARBA" id="ARBA00022771"/>
    </source>
</evidence>
<feature type="domain" description="NHR" evidence="6">
    <location>
        <begin position="30"/>
        <end position="185"/>
    </location>
</feature>
<dbReference type="InterPro" id="IPR001841">
    <property type="entry name" value="Znf_RING"/>
</dbReference>
<feature type="domain" description="RING-type" evidence="5">
    <location>
        <begin position="276"/>
        <end position="320"/>
    </location>
</feature>
<evidence type="ECO:0000256" key="4">
    <source>
        <dbReference type="SAM" id="MobiDB-lite"/>
    </source>
</evidence>
<dbReference type="PANTHER" id="PTHR12429:SF6">
    <property type="entry name" value="PROTEIN NEURALIZED"/>
    <property type="match status" value="1"/>
</dbReference>
<evidence type="ECO:0000256" key="2">
    <source>
        <dbReference type="ARBA" id="ARBA00022833"/>
    </source>
</evidence>
<evidence type="ECO:0000259" key="5">
    <source>
        <dbReference type="PROSITE" id="PS50089"/>
    </source>
</evidence>
<keyword evidence="8" id="KW-1185">Reference proteome</keyword>
<dbReference type="Proteomes" id="UP000708208">
    <property type="component" value="Unassembled WGS sequence"/>
</dbReference>
<dbReference type="OrthoDB" id="6078042at2759"/>
<comment type="caution">
    <text evidence="7">The sequence shown here is derived from an EMBL/GenBank/DDBJ whole genome shotgun (WGS) entry which is preliminary data.</text>
</comment>
<evidence type="ECO:0008006" key="9">
    <source>
        <dbReference type="Google" id="ProtNLM"/>
    </source>
</evidence>
<dbReference type="Pfam" id="PF07177">
    <property type="entry name" value="Neuralized"/>
    <property type="match status" value="1"/>
</dbReference>
<feature type="compositionally biased region" description="Polar residues" evidence="4">
    <location>
        <begin position="195"/>
        <end position="214"/>
    </location>
</feature>
<dbReference type="Pfam" id="PF13920">
    <property type="entry name" value="zf-C3HC4_3"/>
    <property type="match status" value="1"/>
</dbReference>